<name>A0A939EST4_9BACT</name>
<organism evidence="1 2">
    <name type="scientific">Hymenobacter telluris</name>
    <dbReference type="NCBI Taxonomy" id="2816474"/>
    <lineage>
        <taxon>Bacteria</taxon>
        <taxon>Pseudomonadati</taxon>
        <taxon>Bacteroidota</taxon>
        <taxon>Cytophagia</taxon>
        <taxon>Cytophagales</taxon>
        <taxon>Hymenobacteraceae</taxon>
        <taxon>Hymenobacter</taxon>
    </lineage>
</organism>
<dbReference type="AlphaFoldDB" id="A0A939EST4"/>
<reference evidence="1" key="1">
    <citation type="submission" date="2021-03" db="EMBL/GenBank/DDBJ databases">
        <authorList>
            <person name="Kim M.K."/>
        </authorList>
    </citation>
    <scope>NUCLEOTIDE SEQUENCE</scope>
    <source>
        <strain evidence="1">BT186</strain>
    </source>
</reference>
<sequence>MKSIILKVLSAITFIQYPKMDKGIRYYIRDNYFSRLNQIRFFTDDYIVKKKYKEINYSGEFQTEICHILPFAYWHHLNGTLAKTISCKGTKEFYFFSENHEERYDFRNARFAYENFDTPNTTHSISKSYQKWAPVPLKEHYKNDIFVFEKPIMVIANKYNVEWDGPPLNFLSIEVLNEIISKYKSKYQIIYNRPLPAHIVEDNSEILDLGEHKWLNEFHPEVILLDDLYRKHQASVNNFNHLQLMVYANCQRFVSVHGGTATLASYFGGVNIILSKGNDNPATGGGLEIMFNEFANFFPLLSGAQILHAKNDNDIINFLSTHY</sequence>
<proteinExistence type="predicted"/>
<dbReference type="Proteomes" id="UP000664144">
    <property type="component" value="Unassembled WGS sequence"/>
</dbReference>
<comment type="caution">
    <text evidence="1">The sequence shown here is derived from an EMBL/GenBank/DDBJ whole genome shotgun (WGS) entry which is preliminary data.</text>
</comment>
<dbReference type="EMBL" id="JAFLQZ010000002">
    <property type="protein sequence ID" value="MBO0356808.1"/>
    <property type="molecule type" value="Genomic_DNA"/>
</dbReference>
<evidence type="ECO:0000313" key="1">
    <source>
        <dbReference type="EMBL" id="MBO0356808.1"/>
    </source>
</evidence>
<evidence type="ECO:0000313" key="2">
    <source>
        <dbReference type="Proteomes" id="UP000664144"/>
    </source>
</evidence>
<protein>
    <submittedName>
        <fullName evidence="1">Uncharacterized protein</fullName>
    </submittedName>
</protein>
<gene>
    <name evidence="1" type="ORF">J0X19_02525</name>
</gene>
<keyword evidence="2" id="KW-1185">Reference proteome</keyword>
<accession>A0A939EST4</accession>